<proteinExistence type="inferred from homology"/>
<dbReference type="InterPro" id="IPR046959">
    <property type="entry name" value="PRK1-6/SRF4-like"/>
</dbReference>
<dbReference type="PANTHER" id="PTHR48007">
    <property type="entry name" value="LEUCINE-RICH REPEAT RECEPTOR-LIKE PROTEIN KINASE PXC1"/>
    <property type="match status" value="1"/>
</dbReference>
<evidence type="ECO:0000256" key="4">
    <source>
        <dbReference type="ARBA" id="ARBA00022553"/>
    </source>
</evidence>
<evidence type="ECO:0000256" key="7">
    <source>
        <dbReference type="ARBA" id="ARBA00022692"/>
    </source>
</evidence>
<evidence type="ECO:0000256" key="19">
    <source>
        <dbReference type="SAM" id="MobiDB-lite"/>
    </source>
</evidence>
<keyword evidence="9" id="KW-0677">Repeat</keyword>
<dbReference type="PANTHER" id="PTHR48007:SF64">
    <property type="entry name" value="POLLEN RECEPTOR-LIKE KINASE 1"/>
    <property type="match status" value="1"/>
</dbReference>
<reference evidence="24" key="1">
    <citation type="submission" date="2025-08" db="UniProtKB">
        <authorList>
            <consortium name="RefSeq"/>
        </authorList>
    </citation>
    <scope>IDENTIFICATION</scope>
    <source>
        <tissue evidence="24">Leaves</tissue>
    </source>
</reference>
<evidence type="ECO:0000259" key="22">
    <source>
        <dbReference type="PROSITE" id="PS50011"/>
    </source>
</evidence>
<dbReference type="InterPro" id="IPR000719">
    <property type="entry name" value="Prot_kinase_dom"/>
</dbReference>
<evidence type="ECO:0000256" key="16">
    <source>
        <dbReference type="ARBA" id="ARBA00023180"/>
    </source>
</evidence>
<dbReference type="KEGG" id="jre:109007139"/>
<gene>
    <name evidence="24" type="primary">LOC109007139</name>
</gene>
<evidence type="ECO:0000256" key="9">
    <source>
        <dbReference type="ARBA" id="ARBA00022737"/>
    </source>
</evidence>
<comment type="catalytic activity">
    <reaction evidence="18">
        <text>L-seryl-[protein] + ATP = O-phospho-L-seryl-[protein] + ADP + H(+)</text>
        <dbReference type="Rhea" id="RHEA:17989"/>
        <dbReference type="Rhea" id="RHEA-COMP:9863"/>
        <dbReference type="Rhea" id="RHEA-COMP:11604"/>
        <dbReference type="ChEBI" id="CHEBI:15378"/>
        <dbReference type="ChEBI" id="CHEBI:29999"/>
        <dbReference type="ChEBI" id="CHEBI:30616"/>
        <dbReference type="ChEBI" id="CHEBI:83421"/>
        <dbReference type="ChEBI" id="CHEBI:456216"/>
        <dbReference type="EC" id="2.7.11.1"/>
    </reaction>
</comment>
<evidence type="ECO:0000256" key="17">
    <source>
        <dbReference type="ARBA" id="ARBA00047899"/>
    </source>
</evidence>
<feature type="signal peptide" evidence="21">
    <location>
        <begin position="1"/>
        <end position="29"/>
    </location>
</feature>
<keyword evidence="7 20" id="KW-0812">Transmembrane</keyword>
<dbReference type="GeneID" id="109007139"/>
<keyword evidence="6" id="KW-0808">Transferase</keyword>
<keyword evidence="14 20" id="KW-0472">Membrane</keyword>
<evidence type="ECO:0000256" key="5">
    <source>
        <dbReference type="ARBA" id="ARBA00022614"/>
    </source>
</evidence>
<comment type="catalytic activity">
    <reaction evidence="17">
        <text>L-threonyl-[protein] + ATP = O-phospho-L-threonyl-[protein] + ADP + H(+)</text>
        <dbReference type="Rhea" id="RHEA:46608"/>
        <dbReference type="Rhea" id="RHEA-COMP:11060"/>
        <dbReference type="Rhea" id="RHEA-COMP:11605"/>
        <dbReference type="ChEBI" id="CHEBI:15378"/>
        <dbReference type="ChEBI" id="CHEBI:30013"/>
        <dbReference type="ChEBI" id="CHEBI:30616"/>
        <dbReference type="ChEBI" id="CHEBI:61977"/>
        <dbReference type="ChEBI" id="CHEBI:456216"/>
        <dbReference type="EC" id="2.7.11.1"/>
    </reaction>
</comment>
<dbReference type="OrthoDB" id="418615at2759"/>
<dbReference type="GO" id="GO:0005524">
    <property type="term" value="F:ATP binding"/>
    <property type="evidence" value="ECO:0007669"/>
    <property type="project" value="UniProtKB-KW"/>
</dbReference>
<dbReference type="FunFam" id="3.80.10.10:FF:000041">
    <property type="entry name" value="LRR receptor-like serine/threonine-protein kinase ERECTA"/>
    <property type="match status" value="1"/>
</dbReference>
<dbReference type="Pfam" id="PF07714">
    <property type="entry name" value="PK_Tyr_Ser-Thr"/>
    <property type="match status" value="1"/>
</dbReference>
<dbReference type="Gene3D" id="3.80.10.10">
    <property type="entry name" value="Ribonuclease Inhibitor"/>
    <property type="match status" value="2"/>
</dbReference>
<dbReference type="InterPro" id="IPR032675">
    <property type="entry name" value="LRR_dom_sf"/>
</dbReference>
<evidence type="ECO:0000256" key="10">
    <source>
        <dbReference type="ARBA" id="ARBA00022741"/>
    </source>
</evidence>
<dbReference type="EC" id="2.7.11.1" evidence="3"/>
<keyword evidence="11" id="KW-0418">Kinase</keyword>
<evidence type="ECO:0000256" key="11">
    <source>
        <dbReference type="ARBA" id="ARBA00022777"/>
    </source>
</evidence>
<evidence type="ECO:0000256" key="18">
    <source>
        <dbReference type="ARBA" id="ARBA00048679"/>
    </source>
</evidence>
<dbReference type="InterPro" id="IPR011009">
    <property type="entry name" value="Kinase-like_dom_sf"/>
</dbReference>
<evidence type="ECO:0000256" key="21">
    <source>
        <dbReference type="SAM" id="SignalP"/>
    </source>
</evidence>
<keyword evidence="4" id="KW-0597">Phosphoprotein</keyword>
<feature type="region of interest" description="Disordered" evidence="19">
    <location>
        <begin position="273"/>
        <end position="303"/>
    </location>
</feature>
<sequence length="641" mass="71762">MAARKDTPSLHATFYMFLHVIFVVSSSEASESETLLKFKASLQPNNALISWNGSTIPCSEHNVNWVGVYCGKGKVKGLRLENMGLNGFIDVDLLALLSNLRTISFMKNNFDGPLPDLKKLSALRSVYLSNNNFSGEIPYDAFSGMLRLKRVHLAHNQFAGSIPTSLITLPKLLELRLEDNHFDGQIPDFQQESLNYFNVSGNELEGPIPNSLSGMDSSSFSGNLELCGKPMGNCDEGSIPSILVIVILATMATVGIGIVVFINHKRQPALLTKAPVQPSNLQKKSGIKESNESGKDSTNRSGNTKKVEGVKLTFVREDREKFDMQELLKASAEILGSGSFGSSYKAALHNGQVMVVKRFKQMNNLGKEEFKEHMSKLGRLRHPNLLPLVAYYYRKEEKLLAFDFVQKASLAVHLHVHEALGQPSLDWPTRLKIVKGIAKSLQYMYNELPNLIAPHGHLKSSNVLLNESFDPLLTDYGLIPLINQEDARDIMVVYKSPEYLQQGRITKKTDVWSFGLLILEILTGKFPANILQQGKGKEEDLSVTWVNSVVPEEWTNEVFDKEMGATRNSEGEMHKLLKIGLACCERNVEKRWDLNEVVEKIEELVEREDTEEEIFYTSYASNEAGSTRELSADFQLSMHDE</sequence>
<dbReference type="Gramene" id="Jr06_17660_p1">
    <property type="protein sequence ID" value="cds.Jr06_17660_p1"/>
    <property type="gene ID" value="Jr06_17660"/>
</dbReference>
<feature type="chain" id="PRO_5043433612" description="non-specific serine/threonine protein kinase" evidence="21">
    <location>
        <begin position="30"/>
        <end position="641"/>
    </location>
</feature>
<dbReference type="AlphaFoldDB" id="A0A2I4GEB0"/>
<dbReference type="GO" id="GO:0004674">
    <property type="term" value="F:protein serine/threonine kinase activity"/>
    <property type="evidence" value="ECO:0000318"/>
    <property type="project" value="GO_Central"/>
</dbReference>
<keyword evidence="12" id="KW-0067">ATP-binding</keyword>
<dbReference type="RefSeq" id="XP_018842238.1">
    <property type="nucleotide sequence ID" value="XM_018986693.2"/>
</dbReference>
<dbReference type="SUPFAM" id="SSF52058">
    <property type="entry name" value="L domain-like"/>
    <property type="match status" value="1"/>
</dbReference>
<feature type="domain" description="Protein kinase" evidence="22">
    <location>
        <begin position="329"/>
        <end position="605"/>
    </location>
</feature>
<dbReference type="Gene3D" id="1.10.510.10">
    <property type="entry name" value="Transferase(Phosphotransferase) domain 1"/>
    <property type="match status" value="1"/>
</dbReference>
<dbReference type="SUPFAM" id="SSF56112">
    <property type="entry name" value="Protein kinase-like (PK-like)"/>
    <property type="match status" value="1"/>
</dbReference>
<dbReference type="Pfam" id="PF00560">
    <property type="entry name" value="LRR_1"/>
    <property type="match status" value="1"/>
</dbReference>
<keyword evidence="23" id="KW-1185">Reference proteome</keyword>
<keyword evidence="16" id="KW-0325">Glycoprotein</keyword>
<keyword evidence="8 21" id="KW-0732">Signal</keyword>
<keyword evidence="10" id="KW-0547">Nucleotide-binding</keyword>
<comment type="similarity">
    <text evidence="2">Belongs to the protein kinase superfamily. Ser/Thr protein kinase family.</text>
</comment>
<evidence type="ECO:0000256" key="2">
    <source>
        <dbReference type="ARBA" id="ARBA00008684"/>
    </source>
</evidence>
<evidence type="ECO:0000313" key="24">
    <source>
        <dbReference type="RefSeq" id="XP_018842238.1"/>
    </source>
</evidence>
<dbReference type="PROSITE" id="PS50011">
    <property type="entry name" value="PROTEIN_KINASE_DOM"/>
    <property type="match status" value="1"/>
</dbReference>
<dbReference type="FunFam" id="3.30.200.20:FF:000307">
    <property type="entry name" value="pollen receptor-like kinase 1"/>
    <property type="match status" value="1"/>
</dbReference>
<dbReference type="InterPro" id="IPR001611">
    <property type="entry name" value="Leu-rich_rpt"/>
</dbReference>
<dbReference type="Proteomes" id="UP000235220">
    <property type="component" value="Chromosome 6"/>
</dbReference>
<organism evidence="23 24">
    <name type="scientific">Juglans regia</name>
    <name type="common">English walnut</name>
    <dbReference type="NCBI Taxonomy" id="51240"/>
    <lineage>
        <taxon>Eukaryota</taxon>
        <taxon>Viridiplantae</taxon>
        <taxon>Streptophyta</taxon>
        <taxon>Embryophyta</taxon>
        <taxon>Tracheophyta</taxon>
        <taxon>Spermatophyta</taxon>
        <taxon>Magnoliopsida</taxon>
        <taxon>eudicotyledons</taxon>
        <taxon>Gunneridae</taxon>
        <taxon>Pentapetalae</taxon>
        <taxon>rosids</taxon>
        <taxon>fabids</taxon>
        <taxon>Fagales</taxon>
        <taxon>Juglandaceae</taxon>
        <taxon>Juglans</taxon>
    </lineage>
</organism>
<dbReference type="FunFam" id="1.10.510.10:FF:000480">
    <property type="entry name" value="Pollen receptor-like kinase 1"/>
    <property type="match status" value="1"/>
</dbReference>
<evidence type="ECO:0000256" key="6">
    <source>
        <dbReference type="ARBA" id="ARBA00022679"/>
    </source>
</evidence>
<evidence type="ECO:0000256" key="1">
    <source>
        <dbReference type="ARBA" id="ARBA00004167"/>
    </source>
</evidence>
<keyword evidence="15" id="KW-0675">Receptor</keyword>
<protein>
    <recommendedName>
        <fullName evidence="3">non-specific serine/threonine protein kinase</fullName>
        <ecNumber evidence="3">2.7.11.1</ecNumber>
    </recommendedName>
</protein>
<evidence type="ECO:0000313" key="23">
    <source>
        <dbReference type="Proteomes" id="UP000235220"/>
    </source>
</evidence>
<evidence type="ECO:0000256" key="13">
    <source>
        <dbReference type="ARBA" id="ARBA00022989"/>
    </source>
</evidence>
<dbReference type="Pfam" id="PF08263">
    <property type="entry name" value="LRRNT_2"/>
    <property type="match status" value="1"/>
</dbReference>
<dbReference type="InterPro" id="IPR001245">
    <property type="entry name" value="Ser-Thr/Tyr_kinase_cat_dom"/>
</dbReference>
<dbReference type="InterPro" id="IPR013210">
    <property type="entry name" value="LRR_N_plant-typ"/>
</dbReference>
<dbReference type="FunCoup" id="A0A2I4GEB0">
    <property type="interactions" value="162"/>
</dbReference>
<accession>A0A2I4GEB0</accession>
<dbReference type="GO" id="GO:0005886">
    <property type="term" value="C:plasma membrane"/>
    <property type="evidence" value="ECO:0000318"/>
    <property type="project" value="GO_Central"/>
</dbReference>
<feature type="compositionally biased region" description="Basic and acidic residues" evidence="19">
    <location>
        <begin position="286"/>
        <end position="298"/>
    </location>
</feature>
<evidence type="ECO:0000256" key="20">
    <source>
        <dbReference type="SAM" id="Phobius"/>
    </source>
</evidence>
<dbReference type="Pfam" id="PF13855">
    <property type="entry name" value="LRR_8"/>
    <property type="match status" value="1"/>
</dbReference>
<evidence type="ECO:0000256" key="14">
    <source>
        <dbReference type="ARBA" id="ARBA00023136"/>
    </source>
</evidence>
<keyword evidence="5" id="KW-0433">Leucine-rich repeat</keyword>
<name>A0A2I4GEB0_JUGRE</name>
<feature type="transmembrane region" description="Helical" evidence="20">
    <location>
        <begin position="239"/>
        <end position="262"/>
    </location>
</feature>
<evidence type="ECO:0000256" key="12">
    <source>
        <dbReference type="ARBA" id="ARBA00022840"/>
    </source>
</evidence>
<evidence type="ECO:0000256" key="3">
    <source>
        <dbReference type="ARBA" id="ARBA00012513"/>
    </source>
</evidence>
<comment type="subcellular location">
    <subcellularLocation>
        <location evidence="1">Membrane</location>
        <topology evidence="1">Single-pass membrane protein</topology>
    </subcellularLocation>
</comment>
<keyword evidence="13 20" id="KW-1133">Transmembrane helix</keyword>
<dbReference type="Gene3D" id="3.30.200.20">
    <property type="entry name" value="Phosphorylase Kinase, domain 1"/>
    <property type="match status" value="1"/>
</dbReference>
<evidence type="ECO:0000256" key="8">
    <source>
        <dbReference type="ARBA" id="ARBA00022729"/>
    </source>
</evidence>
<evidence type="ECO:0000256" key="15">
    <source>
        <dbReference type="ARBA" id="ARBA00023170"/>
    </source>
</evidence>